<reference evidence="2" key="1">
    <citation type="submission" date="2018-02" db="EMBL/GenBank/DDBJ databases">
        <title>Rhizophora mucronata_Transcriptome.</title>
        <authorList>
            <person name="Meera S.P."/>
            <person name="Sreeshan A."/>
            <person name="Augustine A."/>
        </authorList>
    </citation>
    <scope>NUCLEOTIDE SEQUENCE</scope>
    <source>
        <tissue evidence="2">Leaf</tissue>
    </source>
</reference>
<name>A0A2P2M4V8_RHIMU</name>
<organism evidence="2">
    <name type="scientific">Rhizophora mucronata</name>
    <name type="common">Asiatic mangrove</name>
    <dbReference type="NCBI Taxonomy" id="61149"/>
    <lineage>
        <taxon>Eukaryota</taxon>
        <taxon>Viridiplantae</taxon>
        <taxon>Streptophyta</taxon>
        <taxon>Embryophyta</taxon>
        <taxon>Tracheophyta</taxon>
        <taxon>Spermatophyta</taxon>
        <taxon>Magnoliopsida</taxon>
        <taxon>eudicotyledons</taxon>
        <taxon>Gunneridae</taxon>
        <taxon>Pentapetalae</taxon>
        <taxon>rosids</taxon>
        <taxon>fabids</taxon>
        <taxon>Malpighiales</taxon>
        <taxon>Rhizophoraceae</taxon>
        <taxon>Rhizophora</taxon>
    </lineage>
</organism>
<dbReference type="Pfam" id="PF25237">
    <property type="entry name" value="MSL2_3"/>
    <property type="match status" value="1"/>
</dbReference>
<feature type="domain" description="Mechanosensitive channel protein 2/3 transmembrane" evidence="1">
    <location>
        <begin position="1"/>
        <end position="43"/>
    </location>
</feature>
<evidence type="ECO:0000313" key="2">
    <source>
        <dbReference type="EMBL" id="MBX25233.1"/>
    </source>
</evidence>
<dbReference type="InterPro" id="IPR057483">
    <property type="entry name" value="MSL2/3_TM_dom"/>
</dbReference>
<sequence>MCSMLDPVILPSEASQAVKQRVLKFIRLSSFTLAFAYCLSRCVYIFGTTI</sequence>
<proteinExistence type="predicted"/>
<dbReference type="AlphaFoldDB" id="A0A2P2M4V8"/>
<dbReference type="EMBL" id="GGEC01044749">
    <property type="protein sequence ID" value="MBX25233.1"/>
    <property type="molecule type" value="Transcribed_RNA"/>
</dbReference>
<evidence type="ECO:0000259" key="1">
    <source>
        <dbReference type="Pfam" id="PF25237"/>
    </source>
</evidence>
<protein>
    <submittedName>
        <fullName evidence="2">Mechanosensitive ion channel protein 2ic-like</fullName>
    </submittedName>
</protein>
<accession>A0A2P2M4V8</accession>